<evidence type="ECO:0000256" key="11">
    <source>
        <dbReference type="ARBA" id="ARBA00048449"/>
    </source>
</evidence>
<dbReference type="PANTHER" id="PTHR42684:SF17">
    <property type="entry name" value="ADENOSYLMETHIONINE-8-AMINO-7-OXONONANOATE AMINOTRANSFERASE"/>
    <property type="match status" value="1"/>
</dbReference>
<dbReference type="Pfam" id="PF00202">
    <property type="entry name" value="Aminotran_3"/>
    <property type="match status" value="1"/>
</dbReference>
<dbReference type="NCBIfam" id="TIGR00508">
    <property type="entry name" value="bioA"/>
    <property type="match status" value="1"/>
</dbReference>
<evidence type="ECO:0000256" key="7">
    <source>
        <dbReference type="ARBA" id="ARBA00022679"/>
    </source>
</evidence>
<feature type="binding site" evidence="13">
    <location>
        <position position="282"/>
    </location>
    <ligand>
        <name>substrate</name>
    </ligand>
</feature>
<dbReference type="SUPFAM" id="SSF53383">
    <property type="entry name" value="PLP-dependent transferases"/>
    <property type="match status" value="1"/>
</dbReference>
<proteinExistence type="inferred from homology"/>
<comment type="pathway">
    <text evidence="3 13">Cofactor biosynthesis; biotin biosynthesis; 7,8-diaminononanoate from 8-amino-7-oxononanoate (SAM route): step 1/1.</text>
</comment>
<dbReference type="InterPro" id="IPR005815">
    <property type="entry name" value="BioA"/>
</dbReference>
<dbReference type="GO" id="GO:0030170">
    <property type="term" value="F:pyridoxal phosphate binding"/>
    <property type="evidence" value="ECO:0007669"/>
    <property type="project" value="UniProtKB-UniRule"/>
</dbReference>
<keyword evidence="7 13" id="KW-0808">Transferase</keyword>
<evidence type="ECO:0000256" key="2">
    <source>
        <dbReference type="ARBA" id="ARBA00004496"/>
    </source>
</evidence>
<dbReference type="PANTHER" id="PTHR42684">
    <property type="entry name" value="ADENOSYLMETHIONINE-8-AMINO-7-OXONONANOATE AMINOTRANSFERASE"/>
    <property type="match status" value="1"/>
</dbReference>
<feature type="binding site" evidence="13">
    <location>
        <position position="412"/>
    </location>
    <ligand>
        <name>substrate</name>
    </ligand>
</feature>
<dbReference type="InterPro" id="IPR015424">
    <property type="entry name" value="PyrdxlP-dep_Trfase"/>
</dbReference>
<dbReference type="CDD" id="cd00610">
    <property type="entry name" value="OAT_like"/>
    <property type="match status" value="1"/>
</dbReference>
<evidence type="ECO:0000256" key="1">
    <source>
        <dbReference type="ARBA" id="ARBA00001933"/>
    </source>
</evidence>
<dbReference type="InterPro" id="IPR005814">
    <property type="entry name" value="Aminotrans_3"/>
</dbReference>
<keyword evidence="5 13" id="KW-0963">Cytoplasm</keyword>
<comment type="subcellular location">
    <subcellularLocation>
        <location evidence="2 13">Cytoplasm</location>
    </subcellularLocation>
</comment>
<comment type="subunit">
    <text evidence="4 13">Homodimer.</text>
</comment>
<feature type="binding site" evidence="13">
    <location>
        <position position="317"/>
    </location>
    <ligand>
        <name>substrate</name>
    </ligand>
</feature>
<dbReference type="GO" id="GO:0009102">
    <property type="term" value="P:biotin biosynthetic process"/>
    <property type="evidence" value="ECO:0007669"/>
    <property type="project" value="UniProtKB-UniRule"/>
</dbReference>
<organism evidence="14">
    <name type="scientific">Desulfobacca acetoxidans</name>
    <dbReference type="NCBI Taxonomy" id="60893"/>
    <lineage>
        <taxon>Bacteria</taxon>
        <taxon>Pseudomonadati</taxon>
        <taxon>Thermodesulfobacteriota</taxon>
        <taxon>Desulfobaccia</taxon>
        <taxon>Desulfobaccales</taxon>
        <taxon>Desulfobaccaceae</taxon>
        <taxon>Desulfobacca</taxon>
    </lineage>
</organism>
<feature type="binding site" evidence="13">
    <location>
        <position position="253"/>
    </location>
    <ligand>
        <name>pyridoxal 5'-phosphate</name>
        <dbReference type="ChEBI" id="CHEBI:597326"/>
    </ligand>
</feature>
<evidence type="ECO:0000256" key="3">
    <source>
        <dbReference type="ARBA" id="ARBA00005063"/>
    </source>
</evidence>
<sequence>MPYDQEILTRWDREHLWHPFTQMKGFREEELLIITRGEGPYLYDLKGRRYLDGVSSLWCNVHGHRRPELDQALRAQLEQVAHTTLLGLAHIPAILLARRLVEIAPPGLNKVFFSDDGSTAVEAALKMAYQYWQLKGRREKRLFLKLKEAYHGDTLGAVSVGGIDLFHAAYRPLLFDTLTAPSPYCYRCRHRENCEEQCLNELIRLVAEHHQELAAVILEPVMQGAAGMIPQPSGYLARLREVTREYEVLLICDEVATGFGRTGRMFACEHEGVSPDLMCLAKGITGGYLPLAATLATDEIYEAFLGEFHEFRTFFHGHTYTGNPLAAAVGLASLKVFDQERVLAELPEKAAFLAERLAALPAHPHVGDIRQRGFMVGIELVADKETGQPFPPARRTGHRVILEARKLGAILRPLGDVIVLMPPLCLTLAELDDLCRIVAEAIDRGTAGD</sequence>
<reference evidence="14" key="1">
    <citation type="journal article" date="2020" name="mSystems">
        <title>Genome- and Community-Level Interaction Insights into Carbon Utilization and Element Cycling Functions of Hydrothermarchaeota in Hydrothermal Sediment.</title>
        <authorList>
            <person name="Zhou Z."/>
            <person name="Liu Y."/>
            <person name="Xu W."/>
            <person name="Pan J."/>
            <person name="Luo Z.H."/>
            <person name="Li M."/>
        </authorList>
    </citation>
    <scope>NUCLEOTIDE SEQUENCE [LARGE SCALE GENOMIC DNA]</scope>
    <source>
        <strain evidence="14">SpSt-853</strain>
    </source>
</reference>
<dbReference type="UniPathway" id="UPA00078">
    <property type="reaction ID" value="UER00160"/>
</dbReference>
<evidence type="ECO:0000256" key="5">
    <source>
        <dbReference type="ARBA" id="ARBA00022490"/>
    </source>
</evidence>
<protein>
    <recommendedName>
        <fullName evidence="13">Adenosylmethionine-8-amino-7-oxononanoate aminotransferase</fullName>
        <ecNumber evidence="13">2.6.1.62</ecNumber>
    </recommendedName>
    <alternativeName>
        <fullName evidence="13">7,8-diamino-pelargonic acid aminotransferase</fullName>
        <shortName evidence="13">DAPA AT</shortName>
        <shortName evidence="13">DAPA aminotransferase</shortName>
    </alternativeName>
    <alternativeName>
        <fullName evidence="13">7,8-diaminononanoate synthase</fullName>
        <shortName evidence="13">DANS</shortName>
    </alternativeName>
    <alternativeName>
        <fullName evidence="13">Diaminopelargonic acid synthase</fullName>
    </alternativeName>
</protein>
<evidence type="ECO:0000256" key="13">
    <source>
        <dbReference type="HAMAP-Rule" id="MF_00834"/>
    </source>
</evidence>
<comment type="cofactor">
    <cofactor evidence="1 13">
        <name>pyridoxal 5'-phosphate</name>
        <dbReference type="ChEBI" id="CHEBI:597326"/>
    </cofactor>
</comment>
<dbReference type="InterPro" id="IPR015421">
    <property type="entry name" value="PyrdxlP-dep_Trfase_major"/>
</dbReference>
<evidence type="ECO:0000256" key="6">
    <source>
        <dbReference type="ARBA" id="ARBA00022576"/>
    </source>
</evidence>
<comment type="caution">
    <text evidence="13">Lacks conserved residue(s) required for the propagation of feature annotation.</text>
</comment>
<gene>
    <name evidence="13 14" type="primary">bioA</name>
    <name evidence="14" type="ORF">ENW48_10340</name>
</gene>
<evidence type="ECO:0000313" key="14">
    <source>
        <dbReference type="EMBL" id="HGZ12593.1"/>
    </source>
</evidence>
<dbReference type="InterPro" id="IPR015422">
    <property type="entry name" value="PyrdxlP-dep_Trfase_small"/>
</dbReference>
<dbReference type="Gene3D" id="3.90.1150.10">
    <property type="entry name" value="Aspartate Aminotransferase, domain 1"/>
    <property type="match status" value="1"/>
</dbReference>
<dbReference type="AlphaFoldDB" id="A0A7C5ANG7"/>
<evidence type="ECO:0000256" key="4">
    <source>
        <dbReference type="ARBA" id="ARBA00011738"/>
    </source>
</evidence>
<accession>A0A7C5ANG7</accession>
<dbReference type="HAMAP" id="MF_00834">
    <property type="entry name" value="BioA"/>
    <property type="match status" value="1"/>
</dbReference>
<keyword evidence="9 13" id="KW-0093">Biotin biosynthesis</keyword>
<dbReference type="InterPro" id="IPR049704">
    <property type="entry name" value="Aminotrans_3_PPA_site"/>
</dbReference>
<comment type="function">
    <text evidence="13">Catalyzes the transfer of the alpha-amino group from S-adenosyl-L-methionine (SAM) to 7-keto-8-aminopelargonic acid (KAPA) to form 7,8-diaminopelargonic acid (DAPA). It is the only aminotransferase known to utilize SAM as an amino donor.</text>
</comment>
<dbReference type="GO" id="GO:0005737">
    <property type="term" value="C:cytoplasm"/>
    <property type="evidence" value="ECO:0007669"/>
    <property type="project" value="UniProtKB-SubCell"/>
</dbReference>
<dbReference type="PROSITE" id="PS00600">
    <property type="entry name" value="AA_TRANSFER_CLASS_3"/>
    <property type="match status" value="1"/>
</dbReference>
<dbReference type="Gene3D" id="3.40.640.10">
    <property type="entry name" value="Type I PLP-dependent aspartate aminotransferase-like (Major domain)"/>
    <property type="match status" value="1"/>
</dbReference>
<feature type="binding site" evidence="13">
    <location>
        <begin position="117"/>
        <end position="118"/>
    </location>
    <ligand>
        <name>pyridoxal 5'-phosphate</name>
        <dbReference type="ChEBI" id="CHEBI:597326"/>
    </ligand>
</feature>
<evidence type="ECO:0000256" key="12">
    <source>
        <dbReference type="ARBA" id="ARBA00060970"/>
    </source>
</evidence>
<keyword evidence="6 13" id="KW-0032">Aminotransferase</keyword>
<comment type="catalytic activity">
    <reaction evidence="11 13">
        <text>(8S)-8-amino-7-oxononanoate + S-adenosyl-L-methionine = S-adenosyl-4-methylsulfanyl-2-oxobutanoate + (7R,8S)-7,8-diammoniononanoate</text>
        <dbReference type="Rhea" id="RHEA:16861"/>
        <dbReference type="ChEBI" id="CHEBI:16490"/>
        <dbReference type="ChEBI" id="CHEBI:59789"/>
        <dbReference type="ChEBI" id="CHEBI:149468"/>
        <dbReference type="ChEBI" id="CHEBI:149469"/>
        <dbReference type="EC" id="2.6.1.62"/>
    </reaction>
</comment>
<feature type="modified residue" description="N6-(pyridoxal phosphate)lysine" evidence="13">
    <location>
        <position position="282"/>
    </location>
</feature>
<dbReference type="EC" id="2.6.1.62" evidence="13"/>
<comment type="caution">
    <text evidence="14">The sequence shown here is derived from an EMBL/GenBank/DDBJ whole genome shotgun (WGS) entry which is preliminary data.</text>
</comment>
<dbReference type="EMBL" id="DTKJ01000071">
    <property type="protein sequence ID" value="HGZ12593.1"/>
    <property type="molecule type" value="Genomic_DNA"/>
</dbReference>
<dbReference type="FunFam" id="3.40.640.10:FF:000078">
    <property type="entry name" value="Adenosylmethionine-8-amino-7-oxononanoate aminotransferase"/>
    <property type="match status" value="1"/>
</dbReference>
<evidence type="ECO:0000256" key="10">
    <source>
        <dbReference type="ARBA" id="ARBA00022898"/>
    </source>
</evidence>
<feature type="binding site" evidence="13">
    <location>
        <position position="150"/>
    </location>
    <ligand>
        <name>substrate</name>
    </ligand>
</feature>
<evidence type="ECO:0000256" key="8">
    <source>
        <dbReference type="ARBA" id="ARBA00022691"/>
    </source>
</evidence>
<name>A0A7C5ANG7_9BACT</name>
<keyword evidence="10 13" id="KW-0663">Pyridoxal phosphate</keyword>
<feature type="site" description="Participates in the substrate recognition with KAPA and in a stacking interaction with the adenine ring of SAM" evidence="13">
    <location>
        <position position="20"/>
    </location>
</feature>
<keyword evidence="8 13" id="KW-0949">S-adenosyl-L-methionine</keyword>
<feature type="binding site" evidence="13">
    <location>
        <begin position="318"/>
        <end position="319"/>
    </location>
    <ligand>
        <name>pyridoxal 5'-phosphate</name>
        <dbReference type="ChEBI" id="CHEBI:597326"/>
    </ligand>
</feature>
<comment type="similarity">
    <text evidence="12 13">Belongs to the class-III pyridoxal-phosphate-dependent aminotransferase family. BioA subfamily.</text>
</comment>
<evidence type="ECO:0000256" key="9">
    <source>
        <dbReference type="ARBA" id="ARBA00022756"/>
    </source>
</evidence>
<dbReference type="GO" id="GO:0004015">
    <property type="term" value="F:adenosylmethionine-8-amino-7-oxononanoate transaminase activity"/>
    <property type="evidence" value="ECO:0007669"/>
    <property type="project" value="UniProtKB-UniRule"/>
</dbReference>
<dbReference type="PIRSF" id="PIRSF000521">
    <property type="entry name" value="Transaminase_4ab_Lys_Orn"/>
    <property type="match status" value="1"/>
</dbReference>